<comment type="subcellular location">
    <subcellularLocation>
        <location evidence="2">Cell inner membrane</location>
        <topology evidence="2">Multi-pass membrane protein</topology>
    </subcellularLocation>
</comment>
<dbReference type="EMBL" id="VMNK01000015">
    <property type="protein sequence ID" value="TVO53344.1"/>
    <property type="molecule type" value="Genomic_DNA"/>
</dbReference>
<dbReference type="Pfam" id="PF13426">
    <property type="entry name" value="PAS_9"/>
    <property type="match status" value="2"/>
</dbReference>
<dbReference type="FunFam" id="3.30.565.10:FF:000006">
    <property type="entry name" value="Sensor histidine kinase WalK"/>
    <property type="match status" value="1"/>
</dbReference>
<dbReference type="PRINTS" id="PR00344">
    <property type="entry name" value="BCTRLSENSOR"/>
</dbReference>
<dbReference type="InterPro" id="IPR036890">
    <property type="entry name" value="HATPase_C_sf"/>
</dbReference>
<dbReference type="InterPro" id="IPR013767">
    <property type="entry name" value="PAS_fold"/>
</dbReference>
<feature type="domain" description="PAS" evidence="10">
    <location>
        <begin position="616"/>
        <end position="686"/>
    </location>
</feature>
<dbReference type="GO" id="GO:0000156">
    <property type="term" value="F:phosphorelay response regulator activity"/>
    <property type="evidence" value="ECO:0007669"/>
    <property type="project" value="TreeGrafter"/>
</dbReference>
<dbReference type="SMART" id="SM00387">
    <property type="entry name" value="HATPase_c"/>
    <property type="match status" value="1"/>
</dbReference>
<dbReference type="InterPro" id="IPR050351">
    <property type="entry name" value="BphY/WalK/GraS-like"/>
</dbReference>
<dbReference type="Pfam" id="PF00989">
    <property type="entry name" value="PAS"/>
    <property type="match status" value="1"/>
</dbReference>
<name>A0A557QKB7_9RHOO</name>
<dbReference type="PROSITE" id="PS50109">
    <property type="entry name" value="HIS_KIN"/>
    <property type="match status" value="1"/>
</dbReference>
<dbReference type="OrthoDB" id="8552871at2"/>
<dbReference type="GO" id="GO:0007234">
    <property type="term" value="P:osmosensory signaling via phosphorelay pathway"/>
    <property type="evidence" value="ECO:0007669"/>
    <property type="project" value="TreeGrafter"/>
</dbReference>
<dbReference type="FunFam" id="1.10.287.130:FF:000070">
    <property type="entry name" value="Histidine kinase sensor protein"/>
    <property type="match status" value="1"/>
</dbReference>
<dbReference type="InterPro" id="IPR000700">
    <property type="entry name" value="PAS-assoc_C"/>
</dbReference>
<dbReference type="Gene3D" id="1.10.287.130">
    <property type="match status" value="1"/>
</dbReference>
<dbReference type="PANTHER" id="PTHR42878">
    <property type="entry name" value="TWO-COMPONENT HISTIDINE KINASE"/>
    <property type="match status" value="1"/>
</dbReference>
<keyword evidence="8" id="KW-1133">Transmembrane helix</keyword>
<dbReference type="GO" id="GO:0030295">
    <property type="term" value="F:protein kinase activator activity"/>
    <property type="evidence" value="ECO:0007669"/>
    <property type="project" value="TreeGrafter"/>
</dbReference>
<dbReference type="GO" id="GO:0005886">
    <property type="term" value="C:plasma membrane"/>
    <property type="evidence" value="ECO:0007669"/>
    <property type="project" value="UniProtKB-SubCell"/>
</dbReference>
<keyword evidence="7 8" id="KW-0472">Membrane</keyword>
<feature type="domain" description="PAC" evidence="11">
    <location>
        <begin position="690"/>
        <end position="742"/>
    </location>
</feature>
<dbReference type="CDD" id="cd00082">
    <property type="entry name" value="HisKA"/>
    <property type="match status" value="1"/>
</dbReference>
<comment type="caution">
    <text evidence="12">The sequence shown here is derived from an EMBL/GenBank/DDBJ whole genome shotgun (WGS) entry which is preliminary data.</text>
</comment>
<dbReference type="Pfam" id="PF13188">
    <property type="entry name" value="PAS_8"/>
    <property type="match status" value="1"/>
</dbReference>
<dbReference type="Gene3D" id="3.30.450.20">
    <property type="entry name" value="PAS domain"/>
    <property type="match status" value="5"/>
</dbReference>
<comment type="catalytic activity">
    <reaction evidence="1">
        <text>ATP + protein L-histidine = ADP + protein N-phospho-L-histidine.</text>
        <dbReference type="EC" id="2.7.13.3"/>
    </reaction>
</comment>
<evidence type="ECO:0000256" key="5">
    <source>
        <dbReference type="ARBA" id="ARBA00022679"/>
    </source>
</evidence>
<feature type="domain" description="PAC" evidence="11">
    <location>
        <begin position="436"/>
        <end position="488"/>
    </location>
</feature>
<dbReference type="Proteomes" id="UP000319502">
    <property type="component" value="Unassembled WGS sequence"/>
</dbReference>
<dbReference type="SUPFAM" id="SSF47384">
    <property type="entry name" value="Homodimeric domain of signal transducing histidine kinase"/>
    <property type="match status" value="1"/>
</dbReference>
<dbReference type="InterPro" id="IPR004358">
    <property type="entry name" value="Sig_transdc_His_kin-like_C"/>
</dbReference>
<dbReference type="PROSITE" id="PS50113">
    <property type="entry name" value="PAC"/>
    <property type="match status" value="3"/>
</dbReference>
<evidence type="ECO:0000256" key="6">
    <source>
        <dbReference type="ARBA" id="ARBA00022777"/>
    </source>
</evidence>
<evidence type="ECO:0000313" key="13">
    <source>
        <dbReference type="Proteomes" id="UP000319502"/>
    </source>
</evidence>
<feature type="transmembrane region" description="Helical" evidence="8">
    <location>
        <begin position="20"/>
        <end position="38"/>
    </location>
</feature>
<keyword evidence="5" id="KW-0808">Transferase</keyword>
<dbReference type="SMART" id="SM00091">
    <property type="entry name" value="PAS"/>
    <property type="match status" value="4"/>
</dbReference>
<evidence type="ECO:0000259" key="10">
    <source>
        <dbReference type="PROSITE" id="PS50112"/>
    </source>
</evidence>
<feature type="domain" description="PAS" evidence="10">
    <location>
        <begin position="362"/>
        <end position="432"/>
    </location>
</feature>
<evidence type="ECO:0000256" key="8">
    <source>
        <dbReference type="SAM" id="Phobius"/>
    </source>
</evidence>
<feature type="domain" description="Histidine kinase" evidence="9">
    <location>
        <begin position="771"/>
        <end position="983"/>
    </location>
</feature>
<dbReference type="Pfam" id="PF00512">
    <property type="entry name" value="HisKA"/>
    <property type="match status" value="1"/>
</dbReference>
<evidence type="ECO:0000256" key="1">
    <source>
        <dbReference type="ARBA" id="ARBA00000085"/>
    </source>
</evidence>
<dbReference type="InterPro" id="IPR005467">
    <property type="entry name" value="His_kinase_dom"/>
</dbReference>
<dbReference type="SUPFAM" id="SSF55874">
    <property type="entry name" value="ATPase domain of HSP90 chaperone/DNA topoisomerase II/histidine kinase"/>
    <property type="match status" value="1"/>
</dbReference>
<dbReference type="Pfam" id="PF08448">
    <property type="entry name" value="PAS_4"/>
    <property type="match status" value="1"/>
</dbReference>
<dbReference type="CDD" id="cd00130">
    <property type="entry name" value="PAS"/>
    <property type="match status" value="3"/>
</dbReference>
<evidence type="ECO:0000256" key="3">
    <source>
        <dbReference type="ARBA" id="ARBA00012438"/>
    </source>
</evidence>
<protein>
    <recommendedName>
        <fullName evidence="3">histidine kinase</fullName>
        <ecNumber evidence="3">2.7.13.3</ecNumber>
    </recommendedName>
</protein>
<dbReference type="InterPro" id="IPR001610">
    <property type="entry name" value="PAC"/>
</dbReference>
<evidence type="ECO:0000256" key="2">
    <source>
        <dbReference type="ARBA" id="ARBA00004429"/>
    </source>
</evidence>
<dbReference type="SMART" id="SM00086">
    <property type="entry name" value="PAC"/>
    <property type="match status" value="5"/>
</dbReference>
<dbReference type="InterPro" id="IPR003661">
    <property type="entry name" value="HisK_dim/P_dom"/>
</dbReference>
<dbReference type="SUPFAM" id="SSF55785">
    <property type="entry name" value="PYP-like sensor domain (PAS domain)"/>
    <property type="match status" value="5"/>
</dbReference>
<dbReference type="SMART" id="SM00388">
    <property type="entry name" value="HisKA"/>
    <property type="match status" value="1"/>
</dbReference>
<dbReference type="GO" id="GO:0000155">
    <property type="term" value="F:phosphorelay sensor kinase activity"/>
    <property type="evidence" value="ECO:0007669"/>
    <property type="project" value="InterPro"/>
</dbReference>
<dbReference type="InterPro" id="IPR035965">
    <property type="entry name" value="PAS-like_dom_sf"/>
</dbReference>
<reference evidence="12 13" key="1">
    <citation type="submission" date="2019-07" db="EMBL/GenBank/DDBJ databases">
        <title>The pathways for chlorine oxyanion respiration interact through the shared metabolite chlorate.</title>
        <authorList>
            <person name="Barnum T.P."/>
            <person name="Cheng Y."/>
            <person name="Hill K.A."/>
            <person name="Lucas L.N."/>
            <person name="Carlson H.K."/>
            <person name="Coates J.D."/>
        </authorList>
    </citation>
    <scope>NUCLEOTIDE SEQUENCE [LARGE SCALE GENOMIC DNA]</scope>
    <source>
        <strain evidence="12 13">SFB-3</strain>
    </source>
</reference>
<dbReference type="InterPro" id="IPR013656">
    <property type="entry name" value="PAS_4"/>
</dbReference>
<dbReference type="GO" id="GO:0006355">
    <property type="term" value="P:regulation of DNA-templated transcription"/>
    <property type="evidence" value="ECO:0007669"/>
    <property type="project" value="InterPro"/>
</dbReference>
<dbReference type="InterPro" id="IPR036097">
    <property type="entry name" value="HisK_dim/P_sf"/>
</dbReference>
<accession>A0A557QKB7</accession>
<evidence type="ECO:0000256" key="4">
    <source>
        <dbReference type="ARBA" id="ARBA00022553"/>
    </source>
</evidence>
<keyword evidence="13" id="KW-1185">Reference proteome</keyword>
<evidence type="ECO:0000259" key="11">
    <source>
        <dbReference type="PROSITE" id="PS50113"/>
    </source>
</evidence>
<sequence length="983" mass="110719">MDSHDKPADLRATPSSAKRLLHRSLALAGLALVVLLVLSGKWWAARSNQAVAATERAASLPALNDATGWIGLALLVVVLGVALSLGFRSIRNYRFAVDFAHRATAVTEFNQRRLMDFVELSSDWLWETDIEHRFTLMSEGMRSMANMDSAEFVGAHLWELPCNNMDAGRWSDHQQRLAKHEPFTLLISRYDLSGALRHLEFVGKPLFRHGHFEGYRGVGRDLTQRINAERELRDSEERFRTLVEGSFDWFWEQDTQFRFTRLVTSPRNEHDLDIDAVIGKTRWALAEAIGTEPHWKAHVLRCEQHESFSDFVYSRRMSDGSISWFSASGRPYYDDAGRFCGYRGVARDITAERNIQLALAASEARYRTTFEHAPVGIITLDADGRRQSVNAAFAHMLGYPRRVLLGRDFRTFTHPDDQAADDQAYRAFVSGQISSHQGEKRYVHQDGHTVWAHISVTALRDEHRGLKGFITIVEDITARVVAQRERRAAESRYRRLVDVTPDGIIVHRDDRILFANAAATHVFGAPNTTALLNTPLSRFFEKPHTEDARKSLALNRHHQAGQTLPRAQFRFQALSGTDVEVESTGVVVDFEGGPATLRVIRDISDRVLAERALQESRTRYQEVVESVNEVIFQTDLNGVFTFLNPAWTQISGHPIDSSVGQPLASFLHPDDRGRARVLFKRLNAGAAHDEIMELRIRTTEGEIRWLEAHARQMIRSAGGTIGIMGSLDDITTRKVAELTLKNVNMELEARVRARTAELEASNRELEAFSYSVSHDLRAPLRAIEGFASILQEDMAERLDATSGAYLARIRAATLRMAHLIDDLIELARLTRQTLRRENIDLSQLVEEITTEMRHESPERVVDIDITPGLTAHADRALMRVVLENLLRNAWKFSASQAVTQIAFFATRDEDEVMFCVADNGVGFDMAYADKLFQPFNRLHVTSEYAGSGIGLATVARIIQRHGGQIRAESAPGEGARFSFSIGH</sequence>
<feature type="domain" description="PAC" evidence="11">
    <location>
        <begin position="307"/>
        <end position="361"/>
    </location>
</feature>
<dbReference type="InterPro" id="IPR003594">
    <property type="entry name" value="HATPase_dom"/>
</dbReference>
<organism evidence="12 13">
    <name type="scientific">Denitromonas halophila</name>
    <dbReference type="NCBI Taxonomy" id="1629404"/>
    <lineage>
        <taxon>Bacteria</taxon>
        <taxon>Pseudomonadati</taxon>
        <taxon>Pseudomonadota</taxon>
        <taxon>Betaproteobacteria</taxon>
        <taxon>Rhodocyclales</taxon>
        <taxon>Zoogloeaceae</taxon>
        <taxon>Denitromonas</taxon>
    </lineage>
</organism>
<dbReference type="PROSITE" id="PS50112">
    <property type="entry name" value="PAS"/>
    <property type="match status" value="2"/>
</dbReference>
<dbReference type="Pfam" id="PF02518">
    <property type="entry name" value="HATPase_c"/>
    <property type="match status" value="1"/>
</dbReference>
<evidence type="ECO:0000313" key="12">
    <source>
        <dbReference type="EMBL" id="TVO53344.1"/>
    </source>
</evidence>
<dbReference type="PANTHER" id="PTHR42878:SF15">
    <property type="entry name" value="BACTERIOPHYTOCHROME"/>
    <property type="match status" value="1"/>
</dbReference>
<gene>
    <name evidence="12" type="ORF">FHP91_16330</name>
</gene>
<keyword evidence="8" id="KW-0812">Transmembrane</keyword>
<dbReference type="InterPro" id="IPR000014">
    <property type="entry name" value="PAS"/>
</dbReference>
<keyword evidence="6" id="KW-0418">Kinase</keyword>
<evidence type="ECO:0000256" key="7">
    <source>
        <dbReference type="ARBA" id="ARBA00023136"/>
    </source>
</evidence>
<dbReference type="AlphaFoldDB" id="A0A557QKB7"/>
<dbReference type="RefSeq" id="WP_144310577.1">
    <property type="nucleotide sequence ID" value="NZ_VMNK01000015.1"/>
</dbReference>
<proteinExistence type="predicted"/>
<dbReference type="NCBIfam" id="TIGR00229">
    <property type="entry name" value="sensory_box"/>
    <property type="match status" value="5"/>
</dbReference>
<dbReference type="Gene3D" id="3.30.565.10">
    <property type="entry name" value="Histidine kinase-like ATPase, C-terminal domain"/>
    <property type="match status" value="1"/>
</dbReference>
<feature type="transmembrane region" description="Helical" evidence="8">
    <location>
        <begin position="66"/>
        <end position="87"/>
    </location>
</feature>
<keyword evidence="4" id="KW-0597">Phosphoprotein</keyword>
<dbReference type="EC" id="2.7.13.3" evidence="3"/>
<evidence type="ECO:0000259" key="9">
    <source>
        <dbReference type="PROSITE" id="PS50109"/>
    </source>
</evidence>